<evidence type="ECO:0000313" key="2">
    <source>
        <dbReference type="Proteomes" id="UP000238071"/>
    </source>
</evidence>
<reference evidence="1 2" key="1">
    <citation type="submission" date="2018-02" db="EMBL/GenBank/DDBJ databases">
        <title>Subsurface microbial communities from deep shales in Ohio and West Virginia, USA.</title>
        <authorList>
            <person name="Wrighton K."/>
        </authorList>
    </citation>
    <scope>NUCLEOTIDE SEQUENCE [LARGE SCALE GENOMIC DNA]</scope>
    <source>
        <strain evidence="1 2">OWC-G53F</strain>
    </source>
</reference>
<evidence type="ECO:0000313" key="1">
    <source>
        <dbReference type="EMBL" id="PPK72675.1"/>
    </source>
</evidence>
<comment type="caution">
    <text evidence="1">The sequence shown here is derived from an EMBL/GenBank/DDBJ whole genome shotgun (WGS) entry which is preliminary data.</text>
</comment>
<protein>
    <recommendedName>
        <fullName evidence="3">Minor tail protein Z (GPZ)</fullName>
    </recommendedName>
</protein>
<dbReference type="AlphaFoldDB" id="A0A2S6H5A9"/>
<dbReference type="EMBL" id="PTIY01000003">
    <property type="protein sequence ID" value="PPK72675.1"/>
    <property type="molecule type" value="Genomic_DNA"/>
</dbReference>
<sequence>MAITGGSDFGWLDVELNTSDLDRLELSVLSPAAIKRIQSRAINETTAWIKSRLLRELPSATGLPRKNLLGRVRQGMASANLNAIITGKVWLGIKPIDAMALKDEGAIDSGYMAGGFYFKGGFKAVTKSGHTGIFARKSKARLPIRRQNVRIDSFANEVVRRLIPQAEQQLSSRTQRLIGFELERATR</sequence>
<gene>
    <name evidence="1" type="ORF">B0F88_103108</name>
</gene>
<dbReference type="OrthoDB" id="9086880at2"/>
<dbReference type="RefSeq" id="WP_104422772.1">
    <property type="nucleotide sequence ID" value="NZ_PTIY01000003.1"/>
</dbReference>
<name>A0A2S6H5A9_9GAMM</name>
<dbReference type="Proteomes" id="UP000238071">
    <property type="component" value="Unassembled WGS sequence"/>
</dbReference>
<accession>A0A2S6H5A9</accession>
<proteinExistence type="predicted"/>
<organism evidence="1 2">
    <name type="scientific">Methylobacter tundripaludum</name>
    <dbReference type="NCBI Taxonomy" id="173365"/>
    <lineage>
        <taxon>Bacteria</taxon>
        <taxon>Pseudomonadati</taxon>
        <taxon>Pseudomonadota</taxon>
        <taxon>Gammaproteobacteria</taxon>
        <taxon>Methylococcales</taxon>
        <taxon>Methylococcaceae</taxon>
        <taxon>Methylobacter</taxon>
    </lineage>
</organism>
<evidence type="ECO:0008006" key="3">
    <source>
        <dbReference type="Google" id="ProtNLM"/>
    </source>
</evidence>
<keyword evidence="2" id="KW-1185">Reference proteome</keyword>